<keyword evidence="16" id="KW-0325">Glycoprotein</keyword>
<keyword evidence="11" id="KW-0418">Kinase</keyword>
<dbReference type="Proteomes" id="UP001567538">
    <property type="component" value="Unassembled WGS sequence"/>
</dbReference>
<dbReference type="SUPFAM" id="SSF52058">
    <property type="entry name" value="L domain-like"/>
    <property type="match status" value="1"/>
</dbReference>
<evidence type="ECO:0000256" key="19">
    <source>
        <dbReference type="PROSITE-ProRule" id="PRU10141"/>
    </source>
</evidence>
<evidence type="ECO:0000256" key="8">
    <source>
        <dbReference type="ARBA" id="ARBA00022729"/>
    </source>
</evidence>
<evidence type="ECO:0000256" key="10">
    <source>
        <dbReference type="ARBA" id="ARBA00022741"/>
    </source>
</evidence>
<dbReference type="InterPro" id="IPR008271">
    <property type="entry name" value="Ser/Thr_kinase_AS"/>
</dbReference>
<keyword evidence="14 21" id="KW-0472">Membrane</keyword>
<evidence type="ECO:0000256" key="11">
    <source>
        <dbReference type="ARBA" id="ARBA00022777"/>
    </source>
</evidence>
<dbReference type="FunFam" id="1.10.510.10:FF:000044">
    <property type="entry name" value="Putative LRR receptor-like serine/threonine-protein kinase"/>
    <property type="match status" value="1"/>
</dbReference>
<dbReference type="InterPro" id="IPR032675">
    <property type="entry name" value="LRR_dom_sf"/>
</dbReference>
<dbReference type="FunFam" id="3.80.10.10:FF:000452">
    <property type="entry name" value="Probable LRR receptor-like serine/threonine-protein kinase RFK1"/>
    <property type="match status" value="1"/>
</dbReference>
<name>A0ABD1HHL6_SALDI</name>
<evidence type="ECO:0000256" key="14">
    <source>
        <dbReference type="ARBA" id="ARBA00023136"/>
    </source>
</evidence>
<feature type="binding site" evidence="19">
    <location>
        <position position="694"/>
    </location>
    <ligand>
        <name>ATP</name>
        <dbReference type="ChEBI" id="CHEBI:30616"/>
    </ligand>
</feature>
<keyword evidence="4" id="KW-0597">Phosphoprotein</keyword>
<evidence type="ECO:0000256" key="3">
    <source>
        <dbReference type="ARBA" id="ARBA00022527"/>
    </source>
</evidence>
<dbReference type="Pfam" id="PF07714">
    <property type="entry name" value="PK_Tyr_Ser-Thr"/>
    <property type="match status" value="1"/>
</dbReference>
<keyword evidence="25" id="KW-1185">Reference proteome</keyword>
<dbReference type="GO" id="GO:0005524">
    <property type="term" value="F:ATP binding"/>
    <property type="evidence" value="ECO:0007669"/>
    <property type="project" value="UniProtKB-UniRule"/>
</dbReference>
<dbReference type="Pfam" id="PF11721">
    <property type="entry name" value="Malectin"/>
    <property type="match status" value="1"/>
</dbReference>
<evidence type="ECO:0000256" key="7">
    <source>
        <dbReference type="ARBA" id="ARBA00022692"/>
    </source>
</evidence>
<dbReference type="InterPro" id="IPR017441">
    <property type="entry name" value="Protein_kinase_ATP_BS"/>
</dbReference>
<dbReference type="PROSITE" id="PS50011">
    <property type="entry name" value="PROTEIN_KINASE_DOM"/>
    <property type="match status" value="1"/>
</dbReference>
<dbReference type="FunFam" id="3.80.10.10:FF:000433">
    <property type="entry name" value="Putative LRR receptor-like serine/threonine-protein kinase isoform A"/>
    <property type="match status" value="1"/>
</dbReference>
<dbReference type="PROSITE" id="PS00108">
    <property type="entry name" value="PROTEIN_KINASE_ST"/>
    <property type="match status" value="1"/>
</dbReference>
<dbReference type="Gene3D" id="3.30.200.20">
    <property type="entry name" value="Phosphorylase Kinase, domain 1"/>
    <property type="match status" value="1"/>
</dbReference>
<dbReference type="InterPro" id="IPR000719">
    <property type="entry name" value="Prot_kinase_dom"/>
</dbReference>
<comment type="catalytic activity">
    <reaction evidence="17">
        <text>L-threonyl-[protein] + ATP = O-phospho-L-threonyl-[protein] + ADP + H(+)</text>
        <dbReference type="Rhea" id="RHEA:46608"/>
        <dbReference type="Rhea" id="RHEA-COMP:11060"/>
        <dbReference type="Rhea" id="RHEA-COMP:11605"/>
        <dbReference type="ChEBI" id="CHEBI:15378"/>
        <dbReference type="ChEBI" id="CHEBI:30013"/>
        <dbReference type="ChEBI" id="CHEBI:30616"/>
        <dbReference type="ChEBI" id="CHEBI:61977"/>
        <dbReference type="ChEBI" id="CHEBI:456216"/>
        <dbReference type="EC" id="2.7.11.1"/>
    </reaction>
</comment>
<accession>A0ABD1HHL6</accession>
<feature type="transmembrane region" description="Helical" evidence="21">
    <location>
        <begin position="607"/>
        <end position="630"/>
    </location>
</feature>
<organism evidence="24 25">
    <name type="scientific">Salvia divinorum</name>
    <name type="common">Maria pastora</name>
    <name type="synonym">Diviner's sage</name>
    <dbReference type="NCBI Taxonomy" id="28513"/>
    <lineage>
        <taxon>Eukaryota</taxon>
        <taxon>Viridiplantae</taxon>
        <taxon>Streptophyta</taxon>
        <taxon>Embryophyta</taxon>
        <taxon>Tracheophyta</taxon>
        <taxon>Spermatophyta</taxon>
        <taxon>Magnoliopsida</taxon>
        <taxon>eudicotyledons</taxon>
        <taxon>Gunneridae</taxon>
        <taxon>Pentapetalae</taxon>
        <taxon>asterids</taxon>
        <taxon>lamiids</taxon>
        <taxon>Lamiales</taxon>
        <taxon>Lamiaceae</taxon>
        <taxon>Nepetoideae</taxon>
        <taxon>Mentheae</taxon>
        <taxon>Salviinae</taxon>
        <taxon>Salvia</taxon>
        <taxon>Salvia subgen. Calosphace</taxon>
    </lineage>
</organism>
<keyword evidence="12 19" id="KW-0067">ATP-binding</keyword>
<keyword evidence="6" id="KW-0808">Transferase</keyword>
<dbReference type="SUPFAM" id="SSF56112">
    <property type="entry name" value="Protein kinase-like (PK-like)"/>
    <property type="match status" value="1"/>
</dbReference>
<evidence type="ECO:0000313" key="24">
    <source>
        <dbReference type="EMBL" id="KAL1555945.1"/>
    </source>
</evidence>
<comment type="caution">
    <text evidence="24">The sequence shown here is derived from an EMBL/GenBank/DDBJ whole genome shotgun (WGS) entry which is preliminary data.</text>
</comment>
<evidence type="ECO:0000256" key="5">
    <source>
        <dbReference type="ARBA" id="ARBA00022614"/>
    </source>
</evidence>
<protein>
    <recommendedName>
        <fullName evidence="2">non-specific serine/threonine protein kinase</fullName>
        <ecNumber evidence="2">2.7.11.1</ecNumber>
    </recommendedName>
</protein>
<dbReference type="InterPro" id="IPR001611">
    <property type="entry name" value="Leu-rich_rpt"/>
</dbReference>
<feature type="signal peptide" evidence="22">
    <location>
        <begin position="1"/>
        <end position="26"/>
    </location>
</feature>
<evidence type="ECO:0000256" key="20">
    <source>
        <dbReference type="SAM" id="MobiDB-lite"/>
    </source>
</evidence>
<dbReference type="CDD" id="cd14066">
    <property type="entry name" value="STKc_IRAK"/>
    <property type="match status" value="1"/>
</dbReference>
<dbReference type="GO" id="GO:0004674">
    <property type="term" value="F:protein serine/threonine kinase activity"/>
    <property type="evidence" value="ECO:0007669"/>
    <property type="project" value="UniProtKB-KW"/>
</dbReference>
<evidence type="ECO:0000256" key="21">
    <source>
        <dbReference type="SAM" id="Phobius"/>
    </source>
</evidence>
<keyword evidence="15" id="KW-0675">Receptor</keyword>
<dbReference type="InterPro" id="IPR021720">
    <property type="entry name" value="Malectin_dom"/>
</dbReference>
<evidence type="ECO:0000313" key="25">
    <source>
        <dbReference type="Proteomes" id="UP001567538"/>
    </source>
</evidence>
<evidence type="ECO:0000256" key="1">
    <source>
        <dbReference type="ARBA" id="ARBA00004479"/>
    </source>
</evidence>
<evidence type="ECO:0000256" key="2">
    <source>
        <dbReference type="ARBA" id="ARBA00012513"/>
    </source>
</evidence>
<keyword evidence="3" id="KW-0723">Serine/threonine-protein kinase</keyword>
<dbReference type="PANTHER" id="PTHR48006">
    <property type="entry name" value="LEUCINE-RICH REPEAT-CONTAINING PROTEIN DDB_G0281931-RELATED"/>
    <property type="match status" value="1"/>
</dbReference>
<dbReference type="SMART" id="SM00220">
    <property type="entry name" value="S_TKc"/>
    <property type="match status" value="1"/>
</dbReference>
<evidence type="ECO:0000256" key="12">
    <source>
        <dbReference type="ARBA" id="ARBA00022840"/>
    </source>
</evidence>
<keyword evidence="13 21" id="KW-1133">Transmembrane helix</keyword>
<feature type="chain" id="PRO_5044812345" description="non-specific serine/threonine protein kinase" evidence="22">
    <location>
        <begin position="27"/>
        <end position="1009"/>
    </location>
</feature>
<evidence type="ECO:0000256" key="6">
    <source>
        <dbReference type="ARBA" id="ARBA00022679"/>
    </source>
</evidence>
<dbReference type="EMBL" id="JBEAFC010000005">
    <property type="protein sequence ID" value="KAL1555945.1"/>
    <property type="molecule type" value="Genomic_DNA"/>
</dbReference>
<evidence type="ECO:0000256" key="22">
    <source>
        <dbReference type="SAM" id="SignalP"/>
    </source>
</evidence>
<feature type="compositionally biased region" description="Basic and acidic residues" evidence="20">
    <location>
        <begin position="968"/>
        <end position="983"/>
    </location>
</feature>
<dbReference type="PANTHER" id="PTHR48006:SF72">
    <property type="entry name" value="LRR RECEPTOR-LIKE SERINE_THREONINE-PROTEIN KINASE RFK1-RELATED"/>
    <property type="match status" value="1"/>
</dbReference>
<dbReference type="FunFam" id="2.60.120.430:FF:000004">
    <property type="entry name" value="Putative leucine-rich repeat receptor-like serine/threonine-protein kinase"/>
    <property type="match status" value="1"/>
</dbReference>
<keyword evidence="5" id="KW-0433">Leucine-rich repeat</keyword>
<keyword evidence="10 19" id="KW-0547">Nucleotide-binding</keyword>
<dbReference type="Gene3D" id="2.60.120.430">
    <property type="entry name" value="Galactose-binding lectin"/>
    <property type="match status" value="1"/>
</dbReference>
<evidence type="ECO:0000256" key="15">
    <source>
        <dbReference type="ARBA" id="ARBA00023170"/>
    </source>
</evidence>
<dbReference type="FunFam" id="3.30.200.20:FF:000217">
    <property type="entry name" value="probable LRR receptor-like serine/threonine-protein kinase At1g53430"/>
    <property type="match status" value="1"/>
</dbReference>
<evidence type="ECO:0000256" key="13">
    <source>
        <dbReference type="ARBA" id="ARBA00022989"/>
    </source>
</evidence>
<keyword evidence="8 22" id="KW-0732">Signal</keyword>
<feature type="compositionally biased region" description="Low complexity" evidence="20">
    <location>
        <begin position="984"/>
        <end position="997"/>
    </location>
</feature>
<evidence type="ECO:0000256" key="17">
    <source>
        <dbReference type="ARBA" id="ARBA00047899"/>
    </source>
</evidence>
<evidence type="ECO:0000256" key="18">
    <source>
        <dbReference type="ARBA" id="ARBA00048679"/>
    </source>
</evidence>
<dbReference type="EC" id="2.7.11.1" evidence="2"/>
<dbReference type="InterPro" id="IPR001245">
    <property type="entry name" value="Ser-Thr/Tyr_kinase_cat_dom"/>
</dbReference>
<sequence>MFAGRSVHLWWAVAVFCYWFSRLSESQGVPQVEVDVFKEMADELGALHWSFNADLCEMVMGGMTQTPPPNSDGYVECNCNFNNTTVCHVTTLVIKSYDLPGVLPLSIVKLQYLKHVDFAYNLLTGTIPEEWSSLQLDFISVLVNRLSGQIPKYLANFTSLTYLNLEANQFSGTIPPDIGRMTNLTSLFLSSNPLTGELPNSLANLTNLKDFRINDNNLSGPIPDFIKNWRQLTNLEMFASGLEGPIPLNISLLDKLKTLRISDLKGPSQGFPLLRSTTGLTSLILRNCKITGEIPAYVWKLRLLEMLDVSFNMLEGMIPSHIARKLKVVFVTDNRLSGKIPDTLLKDGGNIDLSYNNFTLQGPEEPACRLDIRNRNVNLFKGSSAPDTLKRTLPCIEDVVCPRYKCSLQVNCGGNDLHVKETDRKVIYEGDGGVDSERYLSANYWGFVSTGDFLDEPSYQRSRAVNVPTPNIPELYSSARLSPLSLTYFHYCLENGVYNISLHFAEIIYTNDNSSYYSLGERMFDIYIQEKLVWENFDIEDEARGAQKPVVRYFSANVTDNTLEIRFYWAGKGTTRIPNKGDYGALISAISVDPTFRVCSYGNKKNVTAYVAAAVLTVFVILSILGILWWKGYLTGRKRGRNDLEGLELQTVVLTLKQIRAATDDFDAENKIGEGGFGSVYKGQLPDGTVIAVKQLSSRSRQGNREFLNEIGMISCLQHPNLVKLYGCCIEGDQLLVVYEYMENNSLAHVLFESNGRSQMMLSWPTRFKICVGIAKGLAFLHDESRLKIVHRDIKATNVLLDSDLNPKISDFGLARLNEDEKTHISTKVAGTIGYMAPEYALWGYLTDKADVYSFGVVLLEIVSGKSNNNYMPSHNFICLLDWASHLNESKNIDDLIDPRLDDAVVANREEIERVVKVALQCTNATPSVRPTMSEAVQMLEGKMDIPIVTPEGSTYTNDVRFKAMKDFKHERRNSSSTTRDESQISTTIRTYSSSTSGFNEISEDSIPF</sequence>
<proteinExistence type="predicted"/>
<dbReference type="InterPro" id="IPR051824">
    <property type="entry name" value="LRR_Rcpt-Like_S/T_Kinase"/>
</dbReference>
<feature type="domain" description="Protein kinase" evidence="23">
    <location>
        <begin position="666"/>
        <end position="949"/>
    </location>
</feature>
<dbReference type="Gene3D" id="3.80.10.10">
    <property type="entry name" value="Ribonuclease Inhibitor"/>
    <property type="match status" value="3"/>
</dbReference>
<comment type="subcellular location">
    <subcellularLocation>
        <location evidence="1">Membrane</location>
        <topology evidence="1">Single-pass type I membrane protein</topology>
    </subcellularLocation>
</comment>
<evidence type="ECO:0000256" key="9">
    <source>
        <dbReference type="ARBA" id="ARBA00022737"/>
    </source>
</evidence>
<dbReference type="Pfam" id="PF00560">
    <property type="entry name" value="LRR_1"/>
    <property type="match status" value="3"/>
</dbReference>
<reference evidence="24 25" key="1">
    <citation type="submission" date="2024-06" db="EMBL/GenBank/DDBJ databases">
        <title>A chromosome level genome sequence of Diviner's sage (Salvia divinorum).</title>
        <authorList>
            <person name="Ford S.A."/>
            <person name="Ro D.-K."/>
            <person name="Ness R.W."/>
            <person name="Phillips M.A."/>
        </authorList>
    </citation>
    <scope>NUCLEOTIDE SEQUENCE [LARGE SCALE GENOMIC DNA]</scope>
    <source>
        <strain evidence="24">SAF-2024a</strain>
        <tissue evidence="24">Leaf</tissue>
    </source>
</reference>
<gene>
    <name evidence="24" type="ORF">AAHA92_11624</name>
</gene>
<dbReference type="PROSITE" id="PS00107">
    <property type="entry name" value="PROTEIN_KINASE_ATP"/>
    <property type="match status" value="1"/>
</dbReference>
<evidence type="ECO:0000259" key="23">
    <source>
        <dbReference type="PROSITE" id="PS50011"/>
    </source>
</evidence>
<evidence type="ECO:0000256" key="4">
    <source>
        <dbReference type="ARBA" id="ARBA00022553"/>
    </source>
</evidence>
<evidence type="ECO:0000256" key="16">
    <source>
        <dbReference type="ARBA" id="ARBA00023180"/>
    </source>
</evidence>
<dbReference type="AlphaFoldDB" id="A0ABD1HHL6"/>
<keyword evidence="7 21" id="KW-0812">Transmembrane</keyword>
<dbReference type="GO" id="GO:0016020">
    <property type="term" value="C:membrane"/>
    <property type="evidence" value="ECO:0007669"/>
    <property type="project" value="UniProtKB-SubCell"/>
</dbReference>
<feature type="region of interest" description="Disordered" evidence="20">
    <location>
        <begin position="968"/>
        <end position="1009"/>
    </location>
</feature>
<dbReference type="InterPro" id="IPR011009">
    <property type="entry name" value="Kinase-like_dom_sf"/>
</dbReference>
<keyword evidence="9" id="KW-0677">Repeat</keyword>
<dbReference type="Gene3D" id="1.10.510.10">
    <property type="entry name" value="Transferase(Phosphotransferase) domain 1"/>
    <property type="match status" value="1"/>
</dbReference>
<comment type="catalytic activity">
    <reaction evidence="18">
        <text>L-seryl-[protein] + ATP = O-phospho-L-seryl-[protein] + ADP + H(+)</text>
        <dbReference type="Rhea" id="RHEA:17989"/>
        <dbReference type="Rhea" id="RHEA-COMP:9863"/>
        <dbReference type="Rhea" id="RHEA-COMP:11604"/>
        <dbReference type="ChEBI" id="CHEBI:15378"/>
        <dbReference type="ChEBI" id="CHEBI:29999"/>
        <dbReference type="ChEBI" id="CHEBI:30616"/>
        <dbReference type="ChEBI" id="CHEBI:83421"/>
        <dbReference type="ChEBI" id="CHEBI:456216"/>
        <dbReference type="EC" id="2.7.11.1"/>
    </reaction>
</comment>